<dbReference type="InterPro" id="IPR003362">
    <property type="entry name" value="Bact_transf"/>
</dbReference>
<protein>
    <submittedName>
        <fullName evidence="11">Sugar transferase</fullName>
    </submittedName>
</protein>
<evidence type="ECO:0000256" key="2">
    <source>
        <dbReference type="ARBA" id="ARBA00006464"/>
    </source>
</evidence>
<dbReference type="Proteomes" id="UP000315344">
    <property type="component" value="Unassembled WGS sequence"/>
</dbReference>
<dbReference type="GO" id="GO:0016780">
    <property type="term" value="F:phosphotransferase activity, for other substituted phosphate groups"/>
    <property type="evidence" value="ECO:0007669"/>
    <property type="project" value="TreeGrafter"/>
</dbReference>
<evidence type="ECO:0000259" key="10">
    <source>
        <dbReference type="Pfam" id="PF02397"/>
    </source>
</evidence>
<comment type="similarity">
    <text evidence="2">Belongs to the bacterial sugar transferase family.</text>
</comment>
<keyword evidence="3" id="KW-1003">Cell membrane</keyword>
<keyword evidence="4 11" id="KW-0808">Transferase</keyword>
<evidence type="ECO:0000313" key="11">
    <source>
        <dbReference type="EMBL" id="TKW68824.1"/>
    </source>
</evidence>
<reference evidence="11 12" key="1">
    <citation type="journal article" date="2017" name="Nat. Commun.">
        <title>In situ click chemistry generation of cyclooxygenase-2 inhibitors.</title>
        <authorList>
            <person name="Bhardwaj A."/>
            <person name="Kaur J."/>
            <person name="Wuest M."/>
            <person name="Wuest F."/>
        </authorList>
    </citation>
    <scope>NUCLEOTIDE SEQUENCE [LARGE SCALE GENOMIC DNA]</scope>
    <source>
        <strain evidence="11">S2_012_000_R3_94</strain>
    </source>
</reference>
<keyword evidence="8" id="KW-0270">Exopolysaccharide synthesis</keyword>
<evidence type="ECO:0000256" key="7">
    <source>
        <dbReference type="ARBA" id="ARBA00023136"/>
    </source>
</evidence>
<dbReference type="PANTHER" id="PTHR30576:SF4">
    <property type="entry name" value="UNDECAPRENYL-PHOSPHATE GALACTOSE PHOSPHOTRANSFERASE"/>
    <property type="match status" value="1"/>
</dbReference>
<evidence type="ECO:0000256" key="1">
    <source>
        <dbReference type="ARBA" id="ARBA00004236"/>
    </source>
</evidence>
<dbReference type="GO" id="GO:0005886">
    <property type="term" value="C:plasma membrane"/>
    <property type="evidence" value="ECO:0007669"/>
    <property type="project" value="UniProtKB-SubCell"/>
</dbReference>
<evidence type="ECO:0000313" key="12">
    <source>
        <dbReference type="Proteomes" id="UP000315344"/>
    </source>
</evidence>
<keyword evidence="5 9" id="KW-0812">Transmembrane</keyword>
<evidence type="ECO:0000256" key="4">
    <source>
        <dbReference type="ARBA" id="ARBA00022679"/>
    </source>
</evidence>
<dbReference type="GO" id="GO:0000271">
    <property type="term" value="P:polysaccharide biosynthetic process"/>
    <property type="evidence" value="ECO:0007669"/>
    <property type="project" value="UniProtKB-KW"/>
</dbReference>
<evidence type="ECO:0000256" key="6">
    <source>
        <dbReference type="ARBA" id="ARBA00022989"/>
    </source>
</evidence>
<feature type="domain" description="Bacterial sugar transferase" evidence="10">
    <location>
        <begin position="45"/>
        <end position="235"/>
    </location>
</feature>
<comment type="subcellular location">
    <subcellularLocation>
        <location evidence="1">Cell membrane</location>
    </subcellularLocation>
</comment>
<organism evidence="11 12">
    <name type="scientific">Paracoccus denitrificans</name>
    <dbReference type="NCBI Taxonomy" id="266"/>
    <lineage>
        <taxon>Bacteria</taxon>
        <taxon>Pseudomonadati</taxon>
        <taxon>Pseudomonadota</taxon>
        <taxon>Alphaproteobacteria</taxon>
        <taxon>Rhodobacterales</taxon>
        <taxon>Paracoccaceae</taxon>
        <taxon>Paracoccus</taxon>
    </lineage>
</organism>
<name>A0A533IDW9_PARDE</name>
<evidence type="ECO:0000256" key="3">
    <source>
        <dbReference type="ARBA" id="ARBA00022475"/>
    </source>
</evidence>
<gene>
    <name evidence="11" type="ORF">DI616_02185</name>
</gene>
<proteinExistence type="inferred from homology"/>
<dbReference type="AlphaFoldDB" id="A0A533IDW9"/>
<dbReference type="EMBL" id="VAFL01000001">
    <property type="protein sequence ID" value="TKW68824.1"/>
    <property type="molecule type" value="Genomic_DNA"/>
</dbReference>
<keyword evidence="6 9" id="KW-1133">Transmembrane helix</keyword>
<keyword evidence="7 9" id="KW-0472">Membrane</keyword>
<dbReference type="Pfam" id="PF02397">
    <property type="entry name" value="Bac_transf"/>
    <property type="match status" value="1"/>
</dbReference>
<evidence type="ECO:0000256" key="9">
    <source>
        <dbReference type="SAM" id="Phobius"/>
    </source>
</evidence>
<sequence>MRITNFHTFYNEELAMPDKVSEISLNQSDYEVNYQSSHVYRDYGKRVLDIAISLVLLPFILPLVALLALFVARDGASPIYAHERVGRGGRRFRCYKLRSMVANSAEVLEDLLATDQDARKEWEQDRKLSEDPRVTRLGNFMRRTSLDELPQFFNVLRGDMSLVGPRPVTAAELPRYGRNLHHYLSLRPGLSGEWQVSGRNEVSYAQRVQMDANYERNLNFGRDFRIIAMTAMVLVRKTGK</sequence>
<comment type="caution">
    <text evidence="11">The sequence shown here is derived from an EMBL/GenBank/DDBJ whole genome shotgun (WGS) entry which is preliminary data.</text>
</comment>
<feature type="transmembrane region" description="Helical" evidence="9">
    <location>
        <begin position="50"/>
        <end position="72"/>
    </location>
</feature>
<accession>A0A533IDW9</accession>
<evidence type="ECO:0000256" key="8">
    <source>
        <dbReference type="ARBA" id="ARBA00023169"/>
    </source>
</evidence>
<evidence type="ECO:0000256" key="5">
    <source>
        <dbReference type="ARBA" id="ARBA00022692"/>
    </source>
</evidence>
<dbReference type="PANTHER" id="PTHR30576">
    <property type="entry name" value="COLANIC BIOSYNTHESIS UDP-GLUCOSE LIPID CARRIER TRANSFERASE"/>
    <property type="match status" value="1"/>
</dbReference>